<name>A0ABR4CQR3_9HELO</name>
<evidence type="ECO:0000256" key="1">
    <source>
        <dbReference type="SAM" id="MobiDB-lite"/>
    </source>
</evidence>
<sequence>MRFNGKGESIGVADRRGGDGGGMNIAMTVQICYELHMRSIGIRVGGGGEGGKAPQPPAAGLAQARQAQQAQPLTQGGITGQDRAGLGLS</sequence>
<dbReference type="Proteomes" id="UP001595075">
    <property type="component" value="Unassembled WGS sequence"/>
</dbReference>
<feature type="region of interest" description="Disordered" evidence="1">
    <location>
        <begin position="1"/>
        <end position="21"/>
    </location>
</feature>
<evidence type="ECO:0000313" key="3">
    <source>
        <dbReference type="Proteomes" id="UP001595075"/>
    </source>
</evidence>
<proteinExistence type="predicted"/>
<gene>
    <name evidence="2" type="ORF">VTL71DRAFT_11507</name>
</gene>
<protein>
    <submittedName>
        <fullName evidence="2">Uncharacterized protein</fullName>
    </submittedName>
</protein>
<organism evidence="2 3">
    <name type="scientific">Oculimacula yallundae</name>
    <dbReference type="NCBI Taxonomy" id="86028"/>
    <lineage>
        <taxon>Eukaryota</taxon>
        <taxon>Fungi</taxon>
        <taxon>Dikarya</taxon>
        <taxon>Ascomycota</taxon>
        <taxon>Pezizomycotina</taxon>
        <taxon>Leotiomycetes</taxon>
        <taxon>Helotiales</taxon>
        <taxon>Ploettnerulaceae</taxon>
        <taxon>Oculimacula</taxon>
    </lineage>
</organism>
<comment type="caution">
    <text evidence="2">The sequence shown here is derived from an EMBL/GenBank/DDBJ whole genome shotgun (WGS) entry which is preliminary data.</text>
</comment>
<accession>A0ABR4CQR3</accession>
<keyword evidence="3" id="KW-1185">Reference proteome</keyword>
<dbReference type="EMBL" id="JAZHXI010000004">
    <property type="protein sequence ID" value="KAL2072164.1"/>
    <property type="molecule type" value="Genomic_DNA"/>
</dbReference>
<feature type="compositionally biased region" description="Low complexity" evidence="1">
    <location>
        <begin position="58"/>
        <end position="76"/>
    </location>
</feature>
<feature type="region of interest" description="Disordered" evidence="1">
    <location>
        <begin position="44"/>
        <end position="89"/>
    </location>
</feature>
<reference evidence="2 3" key="1">
    <citation type="journal article" date="2024" name="Commun. Biol.">
        <title>Comparative genomic analysis of thermophilic fungi reveals convergent evolutionary adaptations and gene losses.</title>
        <authorList>
            <person name="Steindorff A.S."/>
            <person name="Aguilar-Pontes M.V."/>
            <person name="Robinson A.J."/>
            <person name="Andreopoulos B."/>
            <person name="LaButti K."/>
            <person name="Kuo A."/>
            <person name="Mondo S."/>
            <person name="Riley R."/>
            <person name="Otillar R."/>
            <person name="Haridas S."/>
            <person name="Lipzen A."/>
            <person name="Grimwood J."/>
            <person name="Schmutz J."/>
            <person name="Clum A."/>
            <person name="Reid I.D."/>
            <person name="Moisan M.C."/>
            <person name="Butler G."/>
            <person name="Nguyen T.T.M."/>
            <person name="Dewar K."/>
            <person name="Conant G."/>
            <person name="Drula E."/>
            <person name="Henrissat B."/>
            <person name="Hansel C."/>
            <person name="Singer S."/>
            <person name="Hutchinson M.I."/>
            <person name="de Vries R.P."/>
            <person name="Natvig D.O."/>
            <person name="Powell A.J."/>
            <person name="Tsang A."/>
            <person name="Grigoriev I.V."/>
        </authorList>
    </citation>
    <scope>NUCLEOTIDE SEQUENCE [LARGE SCALE GENOMIC DNA]</scope>
    <source>
        <strain evidence="2 3">CBS 494.80</strain>
    </source>
</reference>
<evidence type="ECO:0000313" key="2">
    <source>
        <dbReference type="EMBL" id="KAL2072164.1"/>
    </source>
</evidence>